<protein>
    <submittedName>
        <fullName evidence="7">Uncharacterized protein</fullName>
    </submittedName>
</protein>
<dbReference type="EMBL" id="JABANM010022860">
    <property type="protein sequence ID" value="KAF4718885.1"/>
    <property type="molecule type" value="Genomic_DNA"/>
</dbReference>
<dbReference type="Pfam" id="PF00450">
    <property type="entry name" value="Peptidase_S10"/>
    <property type="match status" value="1"/>
</dbReference>
<dbReference type="InterPro" id="IPR029058">
    <property type="entry name" value="AB_hydrolase_fold"/>
</dbReference>
<evidence type="ECO:0000256" key="6">
    <source>
        <dbReference type="ARBA" id="ARBA00023180"/>
    </source>
</evidence>
<dbReference type="PANTHER" id="PTHR11802">
    <property type="entry name" value="SERINE PROTEASE FAMILY S10 SERINE CARBOXYPEPTIDASE"/>
    <property type="match status" value="1"/>
</dbReference>
<keyword evidence="2" id="KW-0121">Carboxypeptidase</keyword>
<dbReference type="SUPFAM" id="SSF53474">
    <property type="entry name" value="alpha/beta-Hydrolases"/>
    <property type="match status" value="1"/>
</dbReference>
<feature type="non-terminal residue" evidence="7">
    <location>
        <position position="1"/>
    </location>
</feature>
<comment type="similarity">
    <text evidence="1">Belongs to the peptidase S10 family.</text>
</comment>
<organism evidence="7 8">
    <name type="scientific">Perkinsus olseni</name>
    <name type="common">Perkinsus atlanticus</name>
    <dbReference type="NCBI Taxonomy" id="32597"/>
    <lineage>
        <taxon>Eukaryota</taxon>
        <taxon>Sar</taxon>
        <taxon>Alveolata</taxon>
        <taxon>Perkinsozoa</taxon>
        <taxon>Perkinsea</taxon>
        <taxon>Perkinsida</taxon>
        <taxon>Perkinsidae</taxon>
        <taxon>Perkinsus</taxon>
    </lineage>
</organism>
<sequence length="404" mass="43859">MKPGTPSTVLFFGGGPGDSSMATAMSLSGPCKMNPGRKKLMANEYSWTRQANVVWVDAPGPTGFSVGAVEADLNKFINNMLAFVTQFFKKLPNLNTNVHLVGVSSSALIVAMVAERIVKSPGSSVDLKGVMMSSGVVGPYDIYYESYKMAKDRKLLPQAELATMLSDLGKCNEEVQKCNSKGPGKPPLPLQCKAAVETCETTTLGPLVKAHISDLRSSALHGVSMLFRVSPGQEYQHFAFQPGRADGFLNTQAVQKDLGVSKHWEPSNDQVFQAFNKYTAYEGIYHTTQLLDSKLKVLVVNGDQDYLTNAVGTTEWLLKLNGIENYGAKLGQVTPVPLKDAKGRAFGNIQALNSPKKPRRVAHPQVTGGSHRLVFNEPVGMQQTLWAFLDGGLWSNMIKTDDGK</sequence>
<evidence type="ECO:0000313" key="8">
    <source>
        <dbReference type="Proteomes" id="UP000574390"/>
    </source>
</evidence>
<dbReference type="AlphaFoldDB" id="A0A7J6RE45"/>
<dbReference type="InterPro" id="IPR001563">
    <property type="entry name" value="Peptidase_S10"/>
</dbReference>
<evidence type="ECO:0000313" key="7">
    <source>
        <dbReference type="EMBL" id="KAF4718885.1"/>
    </source>
</evidence>
<dbReference type="Proteomes" id="UP000574390">
    <property type="component" value="Unassembled WGS sequence"/>
</dbReference>
<evidence type="ECO:0000256" key="5">
    <source>
        <dbReference type="ARBA" id="ARBA00022801"/>
    </source>
</evidence>
<dbReference type="PANTHER" id="PTHR11802:SF3">
    <property type="entry name" value="RETINOID-INDUCIBLE SERINE CARBOXYPEPTIDASE"/>
    <property type="match status" value="1"/>
</dbReference>
<reference evidence="7 8" key="1">
    <citation type="submission" date="2020-04" db="EMBL/GenBank/DDBJ databases">
        <title>Perkinsus olseni comparative genomics.</title>
        <authorList>
            <person name="Bogema D.R."/>
        </authorList>
    </citation>
    <scope>NUCLEOTIDE SEQUENCE [LARGE SCALE GENOMIC DNA]</scope>
    <source>
        <strain evidence="7">ATCC PRA-205</strain>
    </source>
</reference>
<dbReference type="Gene3D" id="3.40.50.1820">
    <property type="entry name" value="alpha/beta hydrolase"/>
    <property type="match status" value="1"/>
</dbReference>
<dbReference type="GO" id="GO:0004185">
    <property type="term" value="F:serine-type carboxypeptidase activity"/>
    <property type="evidence" value="ECO:0007669"/>
    <property type="project" value="InterPro"/>
</dbReference>
<gene>
    <name evidence="7" type="ORF">FOZ62_025296</name>
</gene>
<keyword evidence="3" id="KW-0645">Protease</keyword>
<proteinExistence type="inferred from homology"/>
<name>A0A7J6RE45_PEROL</name>
<evidence type="ECO:0000256" key="2">
    <source>
        <dbReference type="ARBA" id="ARBA00022645"/>
    </source>
</evidence>
<accession>A0A7J6RE45</accession>
<evidence type="ECO:0000256" key="1">
    <source>
        <dbReference type="ARBA" id="ARBA00009431"/>
    </source>
</evidence>
<evidence type="ECO:0000256" key="3">
    <source>
        <dbReference type="ARBA" id="ARBA00022670"/>
    </source>
</evidence>
<keyword evidence="6" id="KW-0325">Glycoprotein</keyword>
<dbReference type="GO" id="GO:0006508">
    <property type="term" value="P:proteolysis"/>
    <property type="evidence" value="ECO:0007669"/>
    <property type="project" value="UniProtKB-KW"/>
</dbReference>
<comment type="caution">
    <text evidence="7">The sequence shown here is derived from an EMBL/GenBank/DDBJ whole genome shotgun (WGS) entry which is preliminary data.</text>
</comment>
<evidence type="ECO:0000256" key="4">
    <source>
        <dbReference type="ARBA" id="ARBA00022729"/>
    </source>
</evidence>
<keyword evidence="5" id="KW-0378">Hydrolase</keyword>
<keyword evidence="4" id="KW-0732">Signal</keyword>